<evidence type="ECO:0000256" key="1">
    <source>
        <dbReference type="SAM" id="MobiDB-lite"/>
    </source>
</evidence>
<feature type="region of interest" description="Disordered" evidence="1">
    <location>
        <begin position="1"/>
        <end position="22"/>
    </location>
</feature>
<name>A0A133UV52_9EURY</name>
<protein>
    <submittedName>
        <fullName evidence="2">Uncharacterized protein</fullName>
    </submittedName>
</protein>
<dbReference type="AlphaFoldDB" id="A0A133UV52"/>
<sequence>MLQRLSLQRPPAIGGDPFGGEARAGVFSPLAFPVSPLPLPSPHFTTTIQPEEREKRKSFRHLLKTLPAKKKRQSAPPPRPRKRETAGKQGREISEGENREKERLPEIPVLLTLREA</sequence>
<comment type="caution">
    <text evidence="2">The sequence shown here is derived from an EMBL/GenBank/DDBJ whole genome shotgun (WGS) entry which is preliminary data.</text>
</comment>
<keyword evidence="3" id="KW-1185">Reference proteome</keyword>
<evidence type="ECO:0000313" key="2">
    <source>
        <dbReference type="EMBL" id="KXA98006.1"/>
    </source>
</evidence>
<evidence type="ECO:0000313" key="3">
    <source>
        <dbReference type="Proteomes" id="UP000070463"/>
    </source>
</evidence>
<proteinExistence type="predicted"/>
<reference evidence="2 3" key="1">
    <citation type="journal article" date="2016" name="Sci. Rep.">
        <title>Metabolic traits of an uncultured archaeal lineage -MSBL1- from brine pools of the Red Sea.</title>
        <authorList>
            <person name="Mwirichia R."/>
            <person name="Alam I."/>
            <person name="Rashid M."/>
            <person name="Vinu M."/>
            <person name="Ba-Alawi W."/>
            <person name="Anthony Kamau A."/>
            <person name="Kamanda Ngugi D."/>
            <person name="Goker M."/>
            <person name="Klenk H.P."/>
            <person name="Bajic V."/>
            <person name="Stingl U."/>
        </authorList>
    </citation>
    <scope>NUCLEOTIDE SEQUENCE [LARGE SCALE GENOMIC DNA]</scope>
    <source>
        <strain evidence="2">SCGC-AAA259I09</strain>
    </source>
</reference>
<accession>A0A133UV52</accession>
<feature type="region of interest" description="Disordered" evidence="1">
    <location>
        <begin position="35"/>
        <end position="116"/>
    </location>
</feature>
<feature type="compositionally biased region" description="Basic residues" evidence="1">
    <location>
        <begin position="56"/>
        <end position="73"/>
    </location>
</feature>
<organism evidence="2 3">
    <name type="scientific">candidate division MSBL1 archaeon SCGC-AAA259I09</name>
    <dbReference type="NCBI Taxonomy" id="1698267"/>
    <lineage>
        <taxon>Archaea</taxon>
        <taxon>Methanobacteriati</taxon>
        <taxon>Methanobacteriota</taxon>
        <taxon>candidate division MSBL1</taxon>
    </lineage>
</organism>
<dbReference type="EMBL" id="LHXR01000012">
    <property type="protein sequence ID" value="KXA98006.1"/>
    <property type="molecule type" value="Genomic_DNA"/>
</dbReference>
<feature type="compositionally biased region" description="Basic and acidic residues" evidence="1">
    <location>
        <begin position="83"/>
        <end position="105"/>
    </location>
</feature>
<dbReference type="Proteomes" id="UP000070463">
    <property type="component" value="Unassembled WGS sequence"/>
</dbReference>
<gene>
    <name evidence="2" type="ORF">AKJ37_01725</name>
</gene>